<organism evidence="1 2">
    <name type="scientific">Deinococcus xinjiangensis</name>
    <dbReference type="NCBI Taxonomy" id="457454"/>
    <lineage>
        <taxon>Bacteria</taxon>
        <taxon>Thermotogati</taxon>
        <taxon>Deinococcota</taxon>
        <taxon>Deinococci</taxon>
        <taxon>Deinococcales</taxon>
        <taxon>Deinococcaceae</taxon>
        <taxon>Deinococcus</taxon>
    </lineage>
</organism>
<gene>
    <name evidence="1" type="ORF">Dxin01_01337</name>
</gene>
<dbReference type="EMBL" id="BAABRN010000011">
    <property type="protein sequence ID" value="GAA5501601.1"/>
    <property type="molecule type" value="Genomic_DNA"/>
</dbReference>
<name>A0ABP9V8L8_9DEIO</name>
<dbReference type="Proteomes" id="UP001458946">
    <property type="component" value="Unassembled WGS sequence"/>
</dbReference>
<evidence type="ECO:0000313" key="1">
    <source>
        <dbReference type="EMBL" id="GAA5501601.1"/>
    </source>
</evidence>
<proteinExistence type="predicted"/>
<protein>
    <submittedName>
        <fullName evidence="1">Uncharacterized protein</fullName>
    </submittedName>
</protein>
<evidence type="ECO:0000313" key="2">
    <source>
        <dbReference type="Proteomes" id="UP001458946"/>
    </source>
</evidence>
<keyword evidence="2" id="KW-1185">Reference proteome</keyword>
<accession>A0ABP9V8L8</accession>
<comment type="caution">
    <text evidence="1">The sequence shown here is derived from an EMBL/GenBank/DDBJ whole genome shotgun (WGS) entry which is preliminary data.</text>
</comment>
<reference evidence="1 2" key="1">
    <citation type="submission" date="2024-02" db="EMBL/GenBank/DDBJ databases">
        <title>Deinococcus xinjiangensis NBRC 107630.</title>
        <authorList>
            <person name="Ichikawa N."/>
            <person name="Katano-Makiyama Y."/>
            <person name="Hidaka K."/>
        </authorList>
    </citation>
    <scope>NUCLEOTIDE SEQUENCE [LARGE SCALE GENOMIC DNA]</scope>
    <source>
        <strain evidence="1 2">NBRC 107630</strain>
    </source>
</reference>
<sequence length="95" mass="10359">MFVSFVTPNLQVFMPMIDVTAAAGTFADKRALTVALAKCMMRWEQVPEISLFLENTAAFIHELPTDAIGNAISVRGLEPVRGLLHAVSRSRPSDA</sequence>